<dbReference type="NCBIfam" id="TIGR01634">
    <property type="entry name" value="tail_P2_I"/>
    <property type="match status" value="1"/>
</dbReference>
<reference evidence="1 2" key="1">
    <citation type="submission" date="2018-06" db="EMBL/GenBank/DDBJ databases">
        <authorList>
            <consortium name="Pathogen Informatics"/>
            <person name="Doyle S."/>
        </authorList>
    </citation>
    <scope>NUCLEOTIDE SEQUENCE [LARGE SCALE GENOMIC DNA]</scope>
    <source>
        <strain evidence="1 2">NCTC13093</strain>
    </source>
</reference>
<gene>
    <name evidence="1" type="ORF">NCTC13093_01526</name>
</gene>
<dbReference type="Proteomes" id="UP000250086">
    <property type="component" value="Unassembled WGS sequence"/>
</dbReference>
<dbReference type="EMBL" id="UAPV01000001">
    <property type="protein sequence ID" value="SPT70121.1"/>
    <property type="molecule type" value="Genomic_DNA"/>
</dbReference>
<dbReference type="RefSeq" id="WP_181463183.1">
    <property type="nucleotide sequence ID" value="NZ_UAPV01000001.1"/>
</dbReference>
<name>A0A2X0WX70_9GAMM</name>
<evidence type="ECO:0000313" key="1">
    <source>
        <dbReference type="EMBL" id="SPT70121.1"/>
    </source>
</evidence>
<evidence type="ECO:0000313" key="2">
    <source>
        <dbReference type="Proteomes" id="UP000250086"/>
    </source>
</evidence>
<organism evidence="1 2">
    <name type="scientific">Anaerobiospirillum thomasii</name>
    <dbReference type="NCBI Taxonomy" id="179995"/>
    <lineage>
        <taxon>Bacteria</taxon>
        <taxon>Pseudomonadati</taxon>
        <taxon>Pseudomonadota</taxon>
        <taxon>Gammaproteobacteria</taxon>
        <taxon>Aeromonadales</taxon>
        <taxon>Succinivibrionaceae</taxon>
        <taxon>Anaerobiospirillum</taxon>
    </lineage>
</organism>
<proteinExistence type="predicted"/>
<dbReference type="AlphaFoldDB" id="A0A2X0WX70"/>
<dbReference type="Pfam" id="PF09684">
    <property type="entry name" value="Tail_P2_I"/>
    <property type="match status" value="1"/>
</dbReference>
<sequence>MKKINTPSLMRSILPSSITKDKKVVDSAEALDSQLKEISAHTDDGMLLYKIDYLPSDVLDHLAMQWDAEVWRDSWPLHIKRSSLKALISEKTRMGTVSAVKNAIKGLGSAGYITEWFAREPPTAPHTFNISIDQNEIEGIADEELIYDIKRSINATKPVRSQYTISVIQKFQDDIFVGGSSRPLVYGRISQTITENAEVASNIYAAAASRPLTFARISQYVGVPYGCATDKTVTISASARALTYTRLTPKAKESAKLGVSLTLSDGIRPLSFNRI</sequence>
<keyword evidence="2" id="KW-1185">Reference proteome</keyword>
<accession>A0A2X0WX70</accession>
<dbReference type="InterPro" id="IPR006521">
    <property type="entry name" value="Tail_protein_I"/>
</dbReference>
<protein>
    <submittedName>
        <fullName evidence="1">Bacteriophage P2-related tail formation protein</fullName>
    </submittedName>
</protein>